<evidence type="ECO:0000313" key="5">
    <source>
        <dbReference type="EMBL" id="KAK9729624.1"/>
    </source>
</evidence>
<sequence>MGTSNSDLTTNVPLAVITTPSTTGTTSALTTLNSQTNTTSTQEVRPNIQARFSVASAGRSQTNASIAPSEHNWFTYALHRYRNLPRYHKIMLTLSLIISTSQIVSITSVVGITAYQSCESLFRFYLIATAVRLLLYTPLIGIYYLHPEGRNTHYSTSIFLSWVNRSRSVLDFFGTMLFLVGNYLIFTTEICSSGSPGLYGLTIALVVLGYLKIIVPIMLCAAILCLPCILIVLRALRIGEVLQTGANEESIDKLRIVRYHKNREESEDQENSSGKKSTEISHVTNASNKNTRPNLFTRILLKIFRRNKSKEIPVNDNVEEGKPEGGSQQVVYLSDEDAVCCICLEEYSDGEKLREMKCIHYFHVHCIDEWLKLNRTCPLCKRDIEFDKSTEETETTESNVNS</sequence>
<feature type="compositionally biased region" description="Polar residues" evidence="2">
    <location>
        <begin position="271"/>
        <end position="289"/>
    </location>
</feature>
<dbReference type="SUPFAM" id="SSF57850">
    <property type="entry name" value="RING/U-box"/>
    <property type="match status" value="1"/>
</dbReference>
<feature type="domain" description="RING-type" evidence="4">
    <location>
        <begin position="340"/>
        <end position="381"/>
    </location>
</feature>
<dbReference type="EMBL" id="JASJQH010006878">
    <property type="protein sequence ID" value="KAK9729624.1"/>
    <property type="molecule type" value="Genomic_DNA"/>
</dbReference>
<comment type="caution">
    <text evidence="5">The sequence shown here is derived from an EMBL/GenBank/DDBJ whole genome shotgun (WGS) entry which is preliminary data.</text>
</comment>
<dbReference type="PANTHER" id="PTHR46225:SF19">
    <property type="entry name" value="RING-TYPE DOMAIN-CONTAINING PROTEIN"/>
    <property type="match status" value="1"/>
</dbReference>
<evidence type="ECO:0000256" key="3">
    <source>
        <dbReference type="SAM" id="Phobius"/>
    </source>
</evidence>
<evidence type="ECO:0000259" key="4">
    <source>
        <dbReference type="PROSITE" id="PS50089"/>
    </source>
</evidence>
<feature type="transmembrane region" description="Helical" evidence="3">
    <location>
        <begin position="198"/>
        <end position="231"/>
    </location>
</feature>
<evidence type="ECO:0000256" key="2">
    <source>
        <dbReference type="SAM" id="MobiDB-lite"/>
    </source>
</evidence>
<feature type="transmembrane region" description="Helical" evidence="3">
    <location>
        <begin position="90"/>
        <end position="112"/>
    </location>
</feature>
<keyword evidence="1" id="KW-0479">Metal-binding</keyword>
<dbReference type="Gene3D" id="3.30.40.10">
    <property type="entry name" value="Zinc/RING finger domain, C3HC4 (zinc finger)"/>
    <property type="match status" value="1"/>
</dbReference>
<dbReference type="PROSITE" id="PS50089">
    <property type="entry name" value="ZF_RING_2"/>
    <property type="match status" value="1"/>
</dbReference>
<dbReference type="PANTHER" id="PTHR46225">
    <property type="entry name" value="C3H4 TYPE ZINC FINGER PROTEIN"/>
    <property type="match status" value="1"/>
</dbReference>
<feature type="transmembrane region" description="Helical" evidence="3">
    <location>
        <begin position="166"/>
        <end position="186"/>
    </location>
</feature>
<protein>
    <recommendedName>
        <fullName evidence="4">RING-type domain-containing protein</fullName>
    </recommendedName>
</protein>
<evidence type="ECO:0000256" key="1">
    <source>
        <dbReference type="PROSITE-ProRule" id="PRU00175"/>
    </source>
</evidence>
<keyword evidence="1" id="KW-0863">Zinc-finger</keyword>
<dbReference type="Proteomes" id="UP001479436">
    <property type="component" value="Unassembled WGS sequence"/>
</dbReference>
<organism evidence="5 6">
    <name type="scientific">Basidiobolus ranarum</name>
    <dbReference type="NCBI Taxonomy" id="34480"/>
    <lineage>
        <taxon>Eukaryota</taxon>
        <taxon>Fungi</taxon>
        <taxon>Fungi incertae sedis</taxon>
        <taxon>Zoopagomycota</taxon>
        <taxon>Entomophthoromycotina</taxon>
        <taxon>Basidiobolomycetes</taxon>
        <taxon>Basidiobolales</taxon>
        <taxon>Basidiobolaceae</taxon>
        <taxon>Basidiobolus</taxon>
    </lineage>
</organism>
<keyword evidence="3" id="KW-1133">Transmembrane helix</keyword>
<accession>A0ABR2WBM3</accession>
<keyword evidence="1" id="KW-0862">Zinc</keyword>
<keyword evidence="3" id="KW-0472">Membrane</keyword>
<dbReference type="InterPro" id="IPR013083">
    <property type="entry name" value="Znf_RING/FYVE/PHD"/>
</dbReference>
<dbReference type="SMART" id="SM00184">
    <property type="entry name" value="RING"/>
    <property type="match status" value="1"/>
</dbReference>
<gene>
    <name evidence="5" type="ORF">K7432_000142</name>
</gene>
<proteinExistence type="predicted"/>
<reference evidence="5 6" key="1">
    <citation type="submission" date="2023-04" db="EMBL/GenBank/DDBJ databases">
        <title>Genome of Basidiobolus ranarum AG-B5.</title>
        <authorList>
            <person name="Stajich J.E."/>
            <person name="Carter-House D."/>
            <person name="Gryganskyi A."/>
        </authorList>
    </citation>
    <scope>NUCLEOTIDE SEQUENCE [LARGE SCALE GENOMIC DNA]</scope>
    <source>
        <strain evidence="5 6">AG-B5</strain>
    </source>
</reference>
<keyword evidence="3" id="KW-0812">Transmembrane</keyword>
<name>A0ABR2WBM3_9FUNG</name>
<evidence type="ECO:0000313" key="6">
    <source>
        <dbReference type="Proteomes" id="UP001479436"/>
    </source>
</evidence>
<keyword evidence="6" id="KW-1185">Reference proteome</keyword>
<dbReference type="InterPro" id="IPR001841">
    <property type="entry name" value="Znf_RING"/>
</dbReference>
<dbReference type="Pfam" id="PF13639">
    <property type="entry name" value="zf-RING_2"/>
    <property type="match status" value="1"/>
</dbReference>
<feature type="region of interest" description="Disordered" evidence="2">
    <location>
        <begin position="265"/>
        <end position="289"/>
    </location>
</feature>
<feature type="transmembrane region" description="Helical" evidence="3">
    <location>
        <begin position="124"/>
        <end position="145"/>
    </location>
</feature>